<evidence type="ECO:0000256" key="3">
    <source>
        <dbReference type="ARBA" id="ARBA00022801"/>
    </source>
</evidence>
<organism evidence="7 8">
    <name type="scientific">Brevibacterium ravenspurgense</name>
    <dbReference type="NCBI Taxonomy" id="479117"/>
    <lineage>
        <taxon>Bacteria</taxon>
        <taxon>Bacillati</taxon>
        <taxon>Actinomycetota</taxon>
        <taxon>Actinomycetes</taxon>
        <taxon>Micrococcales</taxon>
        <taxon>Brevibacteriaceae</taxon>
        <taxon>Brevibacterium</taxon>
    </lineage>
</organism>
<evidence type="ECO:0000313" key="7">
    <source>
        <dbReference type="EMBL" id="KXZ58934.1"/>
    </source>
</evidence>
<dbReference type="SUPFAM" id="SSF54001">
    <property type="entry name" value="Cysteine proteinases"/>
    <property type="match status" value="1"/>
</dbReference>
<dbReference type="Gene3D" id="3.90.1720.10">
    <property type="entry name" value="endopeptidase domain like (from Nostoc punctiforme)"/>
    <property type="match status" value="1"/>
</dbReference>
<keyword evidence="2" id="KW-0645">Protease</keyword>
<dbReference type="Proteomes" id="UP000243589">
    <property type="component" value="Unassembled WGS sequence"/>
</dbReference>
<dbReference type="GO" id="GO:0008234">
    <property type="term" value="F:cysteine-type peptidase activity"/>
    <property type="evidence" value="ECO:0007669"/>
    <property type="project" value="UniProtKB-KW"/>
</dbReference>
<comment type="similarity">
    <text evidence="1">Belongs to the peptidase C40 family.</text>
</comment>
<keyword evidence="3 7" id="KW-0378">Hydrolase</keyword>
<dbReference type="PANTHER" id="PTHR47053:SF1">
    <property type="entry name" value="MUREIN DD-ENDOPEPTIDASE MEPH-RELATED"/>
    <property type="match status" value="1"/>
</dbReference>
<feature type="domain" description="NlpC/P60" evidence="6">
    <location>
        <begin position="175"/>
        <end position="289"/>
    </location>
</feature>
<dbReference type="EC" id="3.4.-.-" evidence="7"/>
<dbReference type="RefSeq" id="WP_062020513.1">
    <property type="nucleotide sequence ID" value="NZ_LQQC01000008.1"/>
</dbReference>
<evidence type="ECO:0000256" key="4">
    <source>
        <dbReference type="ARBA" id="ARBA00022807"/>
    </source>
</evidence>
<comment type="caution">
    <text evidence="7">The sequence shown here is derived from an EMBL/GenBank/DDBJ whole genome shotgun (WGS) entry which is preliminary data.</text>
</comment>
<proteinExistence type="inferred from homology"/>
<feature type="region of interest" description="Disordered" evidence="5">
    <location>
        <begin position="103"/>
        <end position="174"/>
    </location>
</feature>
<dbReference type="AlphaFoldDB" id="A0A150HAB5"/>
<accession>A0A150HAB5</accession>
<name>A0A150HAB5_9MICO</name>
<dbReference type="EMBL" id="LQQC01000008">
    <property type="protein sequence ID" value="KXZ58934.1"/>
    <property type="molecule type" value="Genomic_DNA"/>
</dbReference>
<evidence type="ECO:0000259" key="6">
    <source>
        <dbReference type="PROSITE" id="PS51935"/>
    </source>
</evidence>
<dbReference type="PATRIC" id="fig|479117.4.peg.808"/>
<dbReference type="InterPro" id="IPR051202">
    <property type="entry name" value="Peptidase_C40"/>
</dbReference>
<reference evidence="7 8" key="1">
    <citation type="submission" date="2016-01" db="EMBL/GenBank/DDBJ databases">
        <title>Use of Whole Genome Sequencing to ascertain that Brevibacterium massiliense (Roux, Raoult 2009) is a later heterotypic synonym of Brevibacterium ravenspurgense (Mages 2008).</title>
        <authorList>
            <person name="Bernier A.-M."/>
            <person name="Burdz T."/>
            <person name="Huynh C."/>
            <person name="Pachecho A.L."/>
            <person name="Wiebe D."/>
            <person name="Bonner C."/>
            <person name="Bernard K."/>
        </authorList>
    </citation>
    <scope>NUCLEOTIDE SEQUENCE [LARGE SCALE GENOMIC DNA]</scope>
    <source>
        <strain evidence="7 8">CCUG56047</strain>
    </source>
</reference>
<dbReference type="InterPro" id="IPR038765">
    <property type="entry name" value="Papain-like_cys_pep_sf"/>
</dbReference>
<keyword evidence="4" id="KW-0788">Thiol protease</keyword>
<keyword evidence="8" id="KW-1185">Reference proteome</keyword>
<gene>
    <name evidence="7" type="primary">iap_1</name>
    <name evidence="7" type="ORF">Bravens_00807</name>
</gene>
<feature type="compositionally biased region" description="Low complexity" evidence="5">
    <location>
        <begin position="103"/>
        <end position="169"/>
    </location>
</feature>
<evidence type="ECO:0000313" key="8">
    <source>
        <dbReference type="Proteomes" id="UP000243589"/>
    </source>
</evidence>
<evidence type="ECO:0000256" key="1">
    <source>
        <dbReference type="ARBA" id="ARBA00007074"/>
    </source>
</evidence>
<dbReference type="PROSITE" id="PS51935">
    <property type="entry name" value="NLPC_P60"/>
    <property type="match status" value="1"/>
</dbReference>
<evidence type="ECO:0000256" key="2">
    <source>
        <dbReference type="ARBA" id="ARBA00022670"/>
    </source>
</evidence>
<dbReference type="PANTHER" id="PTHR47053">
    <property type="entry name" value="MUREIN DD-ENDOPEPTIDASE MEPH-RELATED"/>
    <property type="match status" value="1"/>
</dbReference>
<dbReference type="InterPro" id="IPR000064">
    <property type="entry name" value="NLP_P60_dom"/>
</dbReference>
<evidence type="ECO:0000256" key="5">
    <source>
        <dbReference type="SAM" id="MobiDB-lite"/>
    </source>
</evidence>
<dbReference type="GO" id="GO:0006508">
    <property type="term" value="P:proteolysis"/>
    <property type="evidence" value="ECO:0007669"/>
    <property type="project" value="UniProtKB-KW"/>
</dbReference>
<dbReference type="Pfam" id="PF00877">
    <property type="entry name" value="NLPC_P60"/>
    <property type="match status" value="1"/>
</dbReference>
<sequence>MTVKKRGRRAADTKVKTPLTEITEALSANSGALGKRAAVAAAAGGLVIAAVAPTEFGDGEANAEATAQASEGDAPETTSQAGFTVDAADSKAPVAGAAVASPVTATKAPEAPVEAPAAGDGAADGAAQQNSNSTSNGNSSSNSTGTSASESSSSSSSKGAKKSSGGSKTVSVPDGPKAQQVLAIAKQYVGTPYVSGGSSPSGWDCSGFTSYVYGKVGVKLPRTSTAQRGAGKTVSRSAAKPGDIIWSPGHVGIYAGNGMMYDAGNPRVKTSYRSIDWMTKQGAQFIRVL</sequence>
<protein>
    <submittedName>
        <fullName evidence="7">Putative endopeptidase p60</fullName>
        <ecNumber evidence="7">3.4.-.-</ecNumber>
    </submittedName>
</protein>